<evidence type="ECO:0000313" key="5">
    <source>
        <dbReference type="Proteomes" id="UP000192610"/>
    </source>
</evidence>
<evidence type="ECO:0000313" key="4">
    <source>
        <dbReference type="EMBL" id="OQP38780.1"/>
    </source>
</evidence>
<dbReference type="STRING" id="354355.SAMN05660816_02629"/>
<comment type="caution">
    <text evidence="4">The sequence shown here is derived from an EMBL/GenBank/DDBJ whole genome shotgun (WGS) entry which is preliminary data.</text>
</comment>
<dbReference type="Proteomes" id="UP000192610">
    <property type="component" value="Unassembled WGS sequence"/>
</dbReference>
<accession>A0A1V9DY61</accession>
<dbReference type="RefSeq" id="WP_090519399.1">
    <property type="nucleotide sequence ID" value="NZ_FOCZ01000004.1"/>
</dbReference>
<feature type="domain" description="Apiosidase-like catalytic" evidence="3">
    <location>
        <begin position="40"/>
        <end position="372"/>
    </location>
</feature>
<dbReference type="GO" id="GO:0016787">
    <property type="term" value="F:hydrolase activity"/>
    <property type="evidence" value="ECO:0007669"/>
    <property type="project" value="UniProtKB-KW"/>
</dbReference>
<keyword evidence="5" id="KW-1185">Reference proteome</keyword>
<organism evidence="4 5">
    <name type="scientific">Niastella yeongjuensis</name>
    <dbReference type="NCBI Taxonomy" id="354355"/>
    <lineage>
        <taxon>Bacteria</taxon>
        <taxon>Pseudomonadati</taxon>
        <taxon>Bacteroidota</taxon>
        <taxon>Chitinophagia</taxon>
        <taxon>Chitinophagales</taxon>
        <taxon>Chitinophagaceae</taxon>
        <taxon>Niastella</taxon>
    </lineage>
</organism>
<sequence>MYKVFSLVLMAAMAVAGNVKQQAAAAEKRPIEPLQPLKVSPNGRYFMTADGKPFFWLADTDWLLFSKLKREEAIKLLDDRQQKGFNVVQVMLLHTAKVVNVYGDTAVRKGNVSKPITTPGDNPDDAAQYDYWDHVDFVVKAAAERGIYVAMVPVWGSVVKEGHVSPAQAKQYAAFLADRYKSQTNVIWMNGGDIKGTDSIAVWKTIGRTLHEKDPGHLITFHPRGRTTSSIWFHNEPWMQFNVFQSGHRRYNQDTSKGDLHFGEDNWKYVAMDYVKKPAKPTFDAEPSYEEIPQGLHDSLEKRWSAADVRRYGYWSVFAGACGYTYGDNAVMQMHRPGDKDHNYGVFNNWYDAIAAPGSGQMQYLKDLMLSRSSYFDRVPDQSLVAGTVGVKYNRILATRGNNYALFYTCNGRNFSVKMDKLTGKTIKASWFSPRDGKYTEIGSFENKGVHEFDAPGDTKEGNDWVLVLDF</sequence>
<dbReference type="InterPro" id="IPR017853">
    <property type="entry name" value="GH"/>
</dbReference>
<feature type="domain" description="Putative collagen-binding" evidence="2">
    <location>
        <begin position="379"/>
        <end position="470"/>
    </location>
</feature>
<dbReference type="Gene3D" id="3.20.20.80">
    <property type="entry name" value="Glycosidases"/>
    <property type="match status" value="1"/>
</dbReference>
<dbReference type="PANTHER" id="PTHR37836">
    <property type="entry name" value="LMO1036 PROTEIN"/>
    <property type="match status" value="1"/>
</dbReference>
<evidence type="ECO:0000256" key="1">
    <source>
        <dbReference type="SAM" id="SignalP"/>
    </source>
</evidence>
<dbReference type="InterPro" id="IPR025277">
    <property type="entry name" value="Apiosidase-like_cat_dom"/>
</dbReference>
<gene>
    <name evidence="4" type="ORF">A4H97_18870</name>
</gene>
<name>A0A1V9DY61_9BACT</name>
<protein>
    <submittedName>
        <fullName evidence="4">Glycoside hydrolase</fullName>
    </submittedName>
</protein>
<keyword evidence="1" id="KW-0732">Signal</keyword>
<proteinExistence type="predicted"/>
<evidence type="ECO:0000259" key="3">
    <source>
        <dbReference type="Pfam" id="PF13204"/>
    </source>
</evidence>
<reference evidence="5" key="1">
    <citation type="submission" date="2016-04" db="EMBL/GenBank/DDBJ databases">
        <authorList>
            <person name="Chen L."/>
            <person name="Zhuang W."/>
            <person name="Wang G."/>
        </authorList>
    </citation>
    <scope>NUCLEOTIDE SEQUENCE [LARGE SCALE GENOMIC DNA]</scope>
    <source>
        <strain evidence="5">17621</strain>
    </source>
</reference>
<feature type="chain" id="PRO_5010725172" evidence="1">
    <location>
        <begin position="17"/>
        <end position="471"/>
    </location>
</feature>
<dbReference type="PANTHER" id="PTHR37836:SF3">
    <property type="entry name" value="ENDOGLUCANASE"/>
    <property type="match status" value="1"/>
</dbReference>
<evidence type="ECO:0000259" key="2">
    <source>
        <dbReference type="Pfam" id="PF12904"/>
    </source>
</evidence>
<dbReference type="Pfam" id="PF12904">
    <property type="entry name" value="Collagen_bind_2"/>
    <property type="match status" value="1"/>
</dbReference>
<feature type="signal peptide" evidence="1">
    <location>
        <begin position="1"/>
        <end position="16"/>
    </location>
</feature>
<dbReference type="SUPFAM" id="SSF51445">
    <property type="entry name" value="(Trans)glycosidases"/>
    <property type="match status" value="1"/>
</dbReference>
<dbReference type="AlphaFoldDB" id="A0A1V9DY61"/>
<dbReference type="OrthoDB" id="59486at2"/>
<dbReference type="InterPro" id="IPR024749">
    <property type="entry name" value="Collagen-bd_put"/>
</dbReference>
<dbReference type="EMBL" id="LVXG01000082">
    <property type="protein sequence ID" value="OQP38780.1"/>
    <property type="molecule type" value="Genomic_DNA"/>
</dbReference>
<dbReference type="Pfam" id="PF13204">
    <property type="entry name" value="Apiosidase"/>
    <property type="match status" value="1"/>
</dbReference>
<keyword evidence="4" id="KW-0378">Hydrolase</keyword>